<evidence type="ECO:0000313" key="1">
    <source>
        <dbReference type="EMBL" id="KPG69205.1"/>
    </source>
</evidence>
<keyword evidence="2" id="KW-1185">Reference proteome</keyword>
<accession>A0ABR5M0S6</accession>
<reference evidence="1 2" key="1">
    <citation type="submission" date="2015-07" db="EMBL/GenBank/DDBJ databases">
        <title>Whole genome sequencing of endophytes isolated from poison ivy (Toxicodendron radicans).</title>
        <authorList>
            <person name="Tran P.N."/>
            <person name="Lee Y.P."/>
            <person name="Gan H.M."/>
            <person name="Savka M.A."/>
        </authorList>
    </citation>
    <scope>NUCLEOTIDE SEQUENCE [LARGE SCALE GENOMIC DNA]</scope>
    <source>
        <strain evidence="1 2">RIT-PI-g</strain>
    </source>
</reference>
<evidence type="ECO:0000313" key="2">
    <source>
        <dbReference type="Proteomes" id="UP000037820"/>
    </source>
</evidence>
<sequence>MKTKLPSMSIIRGLLFTYDIENTDDLEREKIISSTNINNDEELVKLFDELTKPEFLFYTRNEQVWFIDSISHFLTIDDNFDAVFKTMSTYFSAPVTDQKKFMQILLSCLKNHHNESNLNF</sequence>
<dbReference type="EMBL" id="LHOY01000047">
    <property type="protein sequence ID" value="KPG69205.1"/>
    <property type="molecule type" value="Genomic_DNA"/>
</dbReference>
<gene>
    <name evidence="1" type="ORF">AEQ48_25560</name>
</gene>
<evidence type="ECO:0008006" key="3">
    <source>
        <dbReference type="Google" id="ProtNLM"/>
    </source>
</evidence>
<organism evidence="1 2">
    <name type="scientific">Pseudomonas libanensis</name>
    <dbReference type="NCBI Taxonomy" id="75588"/>
    <lineage>
        <taxon>Bacteria</taxon>
        <taxon>Pseudomonadati</taxon>
        <taxon>Pseudomonadota</taxon>
        <taxon>Gammaproteobacteria</taxon>
        <taxon>Pseudomonadales</taxon>
        <taxon>Pseudomonadaceae</taxon>
        <taxon>Pseudomonas</taxon>
    </lineage>
</organism>
<protein>
    <recommendedName>
        <fullName evidence="3">CdiI immunity protein domain-containing protein</fullName>
    </recommendedName>
</protein>
<proteinExistence type="predicted"/>
<comment type="caution">
    <text evidence="1">The sequence shown here is derived from an EMBL/GenBank/DDBJ whole genome shotgun (WGS) entry which is preliminary data.</text>
</comment>
<name>A0ABR5M0S6_9PSED</name>
<dbReference type="Proteomes" id="UP000037820">
    <property type="component" value="Unassembled WGS sequence"/>
</dbReference>